<dbReference type="CDD" id="cd06583">
    <property type="entry name" value="PGRP"/>
    <property type="match status" value="1"/>
</dbReference>
<dbReference type="Pfam" id="PF08239">
    <property type="entry name" value="SH3_3"/>
    <property type="match status" value="1"/>
</dbReference>
<accession>A0A9X3J5C3</accession>
<dbReference type="Pfam" id="PF01510">
    <property type="entry name" value="Amidase_2"/>
    <property type="match status" value="1"/>
</dbReference>
<sequence>MEKKFGFLKMESNEFREWITGETINRTVFFIQQHHTYSPNYSNFNGNNHFQLQRNMKNYHVTHNGWNDIGQHFTIFPDGMILTGRSIERSPACMKGKNANSVCIESIGNFDVGGDEMTTVQREAIVQVTGTLCIRFGISPNTNTILYHHWFNLSTGKRNNGTGGNKSCPGSAFFGGNKVDACEANFIPLLREITGDADDHLLIDDFDKYICVTATRLNVRSGPGISYNLAGGVKPVKFGSVLKSFREENGWCKINASDELWISAKYTRDVTKGKITANVLNIRTGPGTNNNVVDTLTRGSEIIIEEERNGWYKLNLEEKWVSKTYVDVV</sequence>
<dbReference type="InterPro" id="IPR036505">
    <property type="entry name" value="Amidase/PGRP_sf"/>
</dbReference>
<evidence type="ECO:0000259" key="1">
    <source>
        <dbReference type="PROSITE" id="PS51781"/>
    </source>
</evidence>
<feature type="domain" description="SH3b" evidence="1">
    <location>
        <begin position="270"/>
        <end position="329"/>
    </location>
</feature>
<gene>
    <name evidence="2" type="ORF">OU798_02955</name>
</gene>
<dbReference type="Gene3D" id="2.30.30.40">
    <property type="entry name" value="SH3 Domains"/>
    <property type="match status" value="2"/>
</dbReference>
<dbReference type="PROSITE" id="PS51781">
    <property type="entry name" value="SH3B"/>
    <property type="match status" value="1"/>
</dbReference>
<evidence type="ECO:0000313" key="3">
    <source>
        <dbReference type="Proteomes" id="UP001145087"/>
    </source>
</evidence>
<dbReference type="SUPFAM" id="SSF55846">
    <property type="entry name" value="N-acetylmuramoyl-L-alanine amidase-like"/>
    <property type="match status" value="1"/>
</dbReference>
<dbReference type="Proteomes" id="UP001145087">
    <property type="component" value="Unassembled WGS sequence"/>
</dbReference>
<dbReference type="InterPro" id="IPR003646">
    <property type="entry name" value="SH3-like_bac-type"/>
</dbReference>
<dbReference type="GO" id="GO:0009253">
    <property type="term" value="P:peptidoglycan catabolic process"/>
    <property type="evidence" value="ECO:0007669"/>
    <property type="project" value="InterPro"/>
</dbReference>
<dbReference type="RefSeq" id="WP_343331616.1">
    <property type="nucleotide sequence ID" value="NZ_JAPOHD010000005.1"/>
</dbReference>
<evidence type="ECO:0000313" key="2">
    <source>
        <dbReference type="EMBL" id="MCY1719281.1"/>
    </source>
</evidence>
<dbReference type="PANTHER" id="PTHR34408">
    <property type="entry name" value="FAMILY PROTEIN, PUTATIVE-RELATED"/>
    <property type="match status" value="1"/>
</dbReference>
<dbReference type="InterPro" id="IPR052354">
    <property type="entry name" value="Cell_Wall_Dynamics_Protein"/>
</dbReference>
<keyword evidence="3" id="KW-1185">Reference proteome</keyword>
<reference evidence="2" key="1">
    <citation type="submission" date="2022-11" db="EMBL/GenBank/DDBJ databases">
        <title>Marilongibacter aestuarii gen. nov., sp. nov., isolated from tidal flat sediment.</title>
        <authorList>
            <person name="Jiayan W."/>
        </authorList>
    </citation>
    <scope>NUCLEOTIDE SEQUENCE</scope>
    <source>
        <strain evidence="2">Z1-6</strain>
    </source>
</reference>
<protein>
    <submittedName>
        <fullName evidence="2">SH3 domain-containing protein</fullName>
    </submittedName>
</protein>
<dbReference type="InterPro" id="IPR002502">
    <property type="entry name" value="Amidase_domain"/>
</dbReference>
<dbReference type="Gene3D" id="3.40.80.10">
    <property type="entry name" value="Peptidoglycan recognition protein-like"/>
    <property type="match status" value="1"/>
</dbReference>
<name>A0A9X3J5C3_9BACT</name>
<dbReference type="AlphaFoldDB" id="A0A9X3J5C3"/>
<organism evidence="2 3">
    <name type="scientific">Draconibacterium aestuarii</name>
    <dbReference type="NCBI Taxonomy" id="2998507"/>
    <lineage>
        <taxon>Bacteria</taxon>
        <taxon>Pseudomonadati</taxon>
        <taxon>Bacteroidota</taxon>
        <taxon>Bacteroidia</taxon>
        <taxon>Marinilabiliales</taxon>
        <taxon>Prolixibacteraceae</taxon>
        <taxon>Draconibacterium</taxon>
    </lineage>
</organism>
<dbReference type="GO" id="GO:0008745">
    <property type="term" value="F:N-acetylmuramoyl-L-alanine amidase activity"/>
    <property type="evidence" value="ECO:0007669"/>
    <property type="project" value="InterPro"/>
</dbReference>
<proteinExistence type="predicted"/>
<dbReference type="EMBL" id="JAPOHD010000005">
    <property type="protein sequence ID" value="MCY1719281.1"/>
    <property type="molecule type" value="Genomic_DNA"/>
</dbReference>
<dbReference type="SMART" id="SM00287">
    <property type="entry name" value="SH3b"/>
    <property type="match status" value="2"/>
</dbReference>
<dbReference type="PANTHER" id="PTHR34408:SF1">
    <property type="entry name" value="GLYCOSYL HYDROLASE FAMILY 19 DOMAIN-CONTAINING PROTEIN HI_1415"/>
    <property type="match status" value="1"/>
</dbReference>
<comment type="caution">
    <text evidence="2">The sequence shown here is derived from an EMBL/GenBank/DDBJ whole genome shotgun (WGS) entry which is preliminary data.</text>
</comment>